<gene>
    <name evidence="2" type="ORF">AOC33_07165</name>
</gene>
<dbReference type="EMBL" id="NJGG01000002">
    <property type="protein sequence ID" value="OXL15080.1"/>
    <property type="molecule type" value="Genomic_DNA"/>
</dbReference>
<sequence length="432" mass="48556">MKPLIKGTLLLALVSNLAFAVTNDDIEGSFNPYKKGMPTIPGYTPGMVIDKANVNSFKEYLDPATFALVSDGSLVLSTEQAHSVMLHPNYIAATQKNAANVKLGANPGTIEGYVAGRPFPVNPQKSDPRAGEKLAFNYKYSQIVGDSGRIFPFYWTYIDYKTAKKEKRVEFDFNFISLKHRTTQAPIEDIKPNASDIYRNIYLKVLAPQDLKNTQLLIQRFDDDTKLDDSYLYLGFQRRVRRLPTGQTTDSFLGSDLMIEDFEGYNGRVLDAEWKYVESKVMLTHFYRHSQLKDTEAKDADGYGMATFGGKSGCFANTPWSPRLVHVLEAVPTNKTSPIGKRVMYMDAQTSIFPMILIYDKKGALWKRWDVGFSDSAYHAPQNKNAGIAVYTTASMLDVQNQHCTALQLKMISDPKLSPPNMFNVQYMRGGD</sequence>
<feature type="chain" id="PRO_5013211919" evidence="1">
    <location>
        <begin position="21"/>
        <end position="432"/>
    </location>
</feature>
<dbReference type="CDD" id="cd16329">
    <property type="entry name" value="LolA_like"/>
    <property type="match status" value="1"/>
</dbReference>
<dbReference type="RefSeq" id="WP_089516226.1">
    <property type="nucleotide sequence ID" value="NZ_NJGG01000002.1"/>
</dbReference>
<feature type="signal peptide" evidence="1">
    <location>
        <begin position="1"/>
        <end position="20"/>
    </location>
</feature>
<dbReference type="OrthoDB" id="6751304at2"/>
<protein>
    <submittedName>
        <fullName evidence="2">Outer membrane lipoprotein-sorting protein</fullName>
    </submittedName>
</protein>
<proteinExistence type="predicted"/>
<comment type="caution">
    <text evidence="2">The sequence shown here is derived from an EMBL/GenBank/DDBJ whole genome shotgun (WGS) entry which is preliminary data.</text>
</comment>
<keyword evidence="3" id="KW-1185">Reference proteome</keyword>
<name>A0A229FTU3_9BURK</name>
<reference evidence="2 3" key="1">
    <citation type="submission" date="2017-06" db="EMBL/GenBank/DDBJ databases">
        <title>Reclassification of a Polynucleobacter cosmopolitanus strain isolated from tropical Lake Victoria as Polynucleobacter victoriensis comb. nov.</title>
        <authorList>
            <person name="Hahn M.W."/>
        </authorList>
    </citation>
    <scope>NUCLEOTIDE SEQUENCE [LARGE SCALE GENOMIC DNA]</scope>
    <source>
        <strain evidence="2 3">MWH-MoIso2</strain>
    </source>
</reference>
<accession>A0A229FTU3</accession>
<dbReference type="InterPro" id="IPR010752">
    <property type="entry name" value="DUF1329"/>
</dbReference>
<keyword evidence="1" id="KW-0732">Signal</keyword>
<dbReference type="Pfam" id="PF07044">
    <property type="entry name" value="DUF1329"/>
    <property type="match status" value="1"/>
</dbReference>
<evidence type="ECO:0000313" key="3">
    <source>
        <dbReference type="Proteomes" id="UP000215188"/>
    </source>
</evidence>
<evidence type="ECO:0000313" key="2">
    <source>
        <dbReference type="EMBL" id="OXL15080.1"/>
    </source>
</evidence>
<dbReference type="AlphaFoldDB" id="A0A229FTU3"/>
<dbReference type="Gene3D" id="2.50.20.10">
    <property type="entry name" value="Lipoprotein localisation LolA/LolB/LppX"/>
    <property type="match status" value="1"/>
</dbReference>
<organism evidence="2 3">
    <name type="scientific">Polynucleobacter cosmopolitanus</name>
    <dbReference type="NCBI Taxonomy" id="351345"/>
    <lineage>
        <taxon>Bacteria</taxon>
        <taxon>Pseudomonadati</taxon>
        <taxon>Pseudomonadota</taxon>
        <taxon>Betaproteobacteria</taxon>
        <taxon>Burkholderiales</taxon>
        <taxon>Burkholderiaceae</taxon>
        <taxon>Polynucleobacter</taxon>
    </lineage>
</organism>
<keyword evidence="2" id="KW-0449">Lipoprotein</keyword>
<dbReference type="Proteomes" id="UP000215188">
    <property type="component" value="Unassembled WGS sequence"/>
</dbReference>
<evidence type="ECO:0000256" key="1">
    <source>
        <dbReference type="SAM" id="SignalP"/>
    </source>
</evidence>